<dbReference type="InterPro" id="IPR011447">
    <property type="entry name" value="DUF1552"/>
</dbReference>
<protein>
    <submittedName>
        <fullName evidence="2">DUF1552 domain-containing protein</fullName>
    </submittedName>
</protein>
<dbReference type="Pfam" id="PF07586">
    <property type="entry name" value="HXXSHH"/>
    <property type="match status" value="1"/>
</dbReference>
<feature type="chain" id="PRO_5047342476" evidence="1">
    <location>
        <begin position="31"/>
        <end position="439"/>
    </location>
</feature>
<organism evidence="2 3">
    <name type="scientific">Simiduia curdlanivorans</name>
    <dbReference type="NCBI Taxonomy" id="1492769"/>
    <lineage>
        <taxon>Bacteria</taxon>
        <taxon>Pseudomonadati</taxon>
        <taxon>Pseudomonadota</taxon>
        <taxon>Gammaproteobacteria</taxon>
        <taxon>Cellvibrionales</taxon>
        <taxon>Cellvibrionaceae</taxon>
        <taxon>Simiduia</taxon>
    </lineage>
</organism>
<comment type="caution">
    <text evidence="2">The sequence shown here is derived from an EMBL/GenBank/DDBJ whole genome shotgun (WGS) entry which is preliminary data.</text>
</comment>
<dbReference type="InterPro" id="IPR006311">
    <property type="entry name" value="TAT_signal"/>
</dbReference>
<dbReference type="RefSeq" id="WP_290259549.1">
    <property type="nucleotide sequence ID" value="NZ_JAUFQG010000004.1"/>
</dbReference>
<name>A0ABV8V0T2_9GAMM</name>
<dbReference type="PROSITE" id="PS51318">
    <property type="entry name" value="TAT"/>
    <property type="match status" value="1"/>
</dbReference>
<sequence length="439" mass="46781">MNRRRFLQSLLAGSAAAPLSMAGFSNLAFAAGSPKLKVVFAVIPDGFGVDPYGGYNKGLWFPEAGGAKDTGNFQLNEMSNHLSAYKNQAVFLKGLIVGSGTGGHNAWTTILRDSNASKTSIDLLLGDQLRGSNALLKRIYAGPHATVGAAWNVSYENGSMVVPEINPYQLFNQVYGSSAPTGSTSTSRSHIFDNANNRIQALRSRLGNAEKAKLDTHLDAVEQVVMDMDASVPVADACDPSSASPAEGLVSTSADYRDEVTRAHCNIVAGGLSCGSSRVATVQIGRSADPVAIKSVSSTRNPHDCAHRYGSVTEWRDSRAWYMKQVKYLLDRLSAMPDPDVSGDSLLDHTLVVLTSEMADGAPEHMQDVPVTLIGGASGLLKHNGGRFMDLYDIGERSHWAMGKAVDMQRVWATIGRAAGVEVPYGGNTSSIPNLFTNV</sequence>
<evidence type="ECO:0000313" key="2">
    <source>
        <dbReference type="EMBL" id="MFC4361519.1"/>
    </source>
</evidence>
<evidence type="ECO:0000256" key="1">
    <source>
        <dbReference type="SAM" id="SignalP"/>
    </source>
</evidence>
<keyword evidence="1" id="KW-0732">Signal</keyword>
<dbReference type="Proteomes" id="UP001595840">
    <property type="component" value="Unassembled WGS sequence"/>
</dbReference>
<gene>
    <name evidence="2" type="ORF">ACFOX3_04345</name>
</gene>
<accession>A0ABV8V0T2</accession>
<reference evidence="3" key="1">
    <citation type="journal article" date="2019" name="Int. J. Syst. Evol. Microbiol.">
        <title>The Global Catalogue of Microorganisms (GCM) 10K type strain sequencing project: providing services to taxonomists for standard genome sequencing and annotation.</title>
        <authorList>
            <consortium name="The Broad Institute Genomics Platform"/>
            <consortium name="The Broad Institute Genome Sequencing Center for Infectious Disease"/>
            <person name="Wu L."/>
            <person name="Ma J."/>
        </authorList>
    </citation>
    <scope>NUCLEOTIDE SEQUENCE [LARGE SCALE GENOMIC DNA]</scope>
    <source>
        <strain evidence="3">CECT 8570</strain>
    </source>
</reference>
<proteinExistence type="predicted"/>
<dbReference type="EMBL" id="JBHSCX010000003">
    <property type="protein sequence ID" value="MFC4361519.1"/>
    <property type="molecule type" value="Genomic_DNA"/>
</dbReference>
<feature type="signal peptide" evidence="1">
    <location>
        <begin position="1"/>
        <end position="30"/>
    </location>
</feature>
<evidence type="ECO:0000313" key="3">
    <source>
        <dbReference type="Proteomes" id="UP001595840"/>
    </source>
</evidence>
<keyword evidence="3" id="KW-1185">Reference proteome</keyword>